<dbReference type="PATRIC" id="fig|59750.3.peg.4912"/>
<name>A0A132PCI3_9MYCO</name>
<dbReference type="Proteomes" id="UP000070612">
    <property type="component" value="Unassembled WGS sequence"/>
</dbReference>
<dbReference type="STRING" id="59750.AWC31_32360"/>
<sequence>MAGLTAACTDGANTAAASPEHAVHRHIAAAKTGDVATLRSGACGALATAMEPRTDDEVRAHFLEAYSAGPDLLSVEPDGAGNRRIVTGYYSDVTDLDIAFTVENLDGWKVCEIRRGNGRFGPLPGPFER</sequence>
<protein>
    <submittedName>
        <fullName evidence="1">Uncharacterized protein</fullName>
    </submittedName>
</protein>
<accession>A0A132PCI3</accession>
<keyword evidence="2" id="KW-1185">Reference proteome</keyword>
<evidence type="ECO:0000313" key="1">
    <source>
        <dbReference type="EMBL" id="KWX20038.1"/>
    </source>
</evidence>
<dbReference type="AlphaFoldDB" id="A0A132PCI3"/>
<dbReference type="EMBL" id="LGTW01000032">
    <property type="protein sequence ID" value="KWX20038.1"/>
    <property type="molecule type" value="Genomic_DNA"/>
</dbReference>
<comment type="caution">
    <text evidence="1">The sequence shown here is derived from an EMBL/GenBank/DDBJ whole genome shotgun (WGS) entry which is preliminary data.</text>
</comment>
<reference evidence="1 2" key="1">
    <citation type="submission" date="2015-07" db="EMBL/GenBank/DDBJ databases">
        <title>A draft genome sequence of Mycobacterium wolinskyi.</title>
        <authorList>
            <person name="de Man T.J."/>
            <person name="Perry K.A."/>
            <person name="Coulliette A.D."/>
            <person name="Jensen B."/>
            <person name="Toney N.C."/>
            <person name="Limbago B.M."/>
            <person name="Noble-Wang J."/>
        </authorList>
    </citation>
    <scope>NUCLEOTIDE SEQUENCE [LARGE SCALE GENOMIC DNA]</scope>
    <source>
        <strain evidence="1 2">CDC_01</strain>
    </source>
</reference>
<gene>
    <name evidence="1" type="ORF">AFM11_32915</name>
</gene>
<organism evidence="1 2">
    <name type="scientific">Mycolicibacterium wolinskyi</name>
    <dbReference type="NCBI Taxonomy" id="59750"/>
    <lineage>
        <taxon>Bacteria</taxon>
        <taxon>Bacillati</taxon>
        <taxon>Actinomycetota</taxon>
        <taxon>Actinomycetes</taxon>
        <taxon>Mycobacteriales</taxon>
        <taxon>Mycobacteriaceae</taxon>
        <taxon>Mycolicibacterium</taxon>
    </lineage>
</organism>
<proteinExistence type="predicted"/>
<evidence type="ECO:0000313" key="2">
    <source>
        <dbReference type="Proteomes" id="UP000070612"/>
    </source>
</evidence>